<sequence>MNTHIIIGSFVVLLGVALILCGIVVMRQGLVVNDLKNKSAHKSLLSDPRYIKSSTTLEKHKELTRVYVQYSEDIARQAKANEPDKKKHIAAIEHKKETLYQQMDSLETEWNTLWVELSNEYIEPEMTAPK</sequence>
<accession>A0A1I1U3Z9</accession>
<keyword evidence="1" id="KW-1133">Transmembrane helix</keyword>
<keyword evidence="1" id="KW-0472">Membrane</keyword>
<dbReference type="AlphaFoldDB" id="A0A1I1U3Z9"/>
<reference evidence="2 3" key="1">
    <citation type="submission" date="2016-10" db="EMBL/GenBank/DDBJ databases">
        <authorList>
            <person name="de Groot N.N."/>
        </authorList>
    </citation>
    <scope>NUCLEOTIDE SEQUENCE [LARGE SCALE GENOMIC DNA]</scope>
    <source>
        <strain evidence="2 3">DSM 26130</strain>
    </source>
</reference>
<gene>
    <name evidence="2" type="ORF">SAMN05216167_106114</name>
</gene>
<protein>
    <submittedName>
        <fullName evidence="2">Uncharacterized protein</fullName>
    </submittedName>
</protein>
<evidence type="ECO:0000313" key="3">
    <source>
        <dbReference type="Proteomes" id="UP000198598"/>
    </source>
</evidence>
<dbReference type="RefSeq" id="WP_093828311.1">
    <property type="nucleotide sequence ID" value="NZ_FOLQ01000006.1"/>
</dbReference>
<evidence type="ECO:0000313" key="2">
    <source>
        <dbReference type="EMBL" id="SFD65434.1"/>
    </source>
</evidence>
<organism evidence="2 3">
    <name type="scientific">Spirosoma endophyticum</name>
    <dbReference type="NCBI Taxonomy" id="662367"/>
    <lineage>
        <taxon>Bacteria</taxon>
        <taxon>Pseudomonadati</taxon>
        <taxon>Bacteroidota</taxon>
        <taxon>Cytophagia</taxon>
        <taxon>Cytophagales</taxon>
        <taxon>Cytophagaceae</taxon>
        <taxon>Spirosoma</taxon>
    </lineage>
</organism>
<dbReference type="EMBL" id="FOLQ01000006">
    <property type="protein sequence ID" value="SFD65434.1"/>
    <property type="molecule type" value="Genomic_DNA"/>
</dbReference>
<evidence type="ECO:0000256" key="1">
    <source>
        <dbReference type="SAM" id="Phobius"/>
    </source>
</evidence>
<feature type="transmembrane region" description="Helical" evidence="1">
    <location>
        <begin position="6"/>
        <end position="26"/>
    </location>
</feature>
<keyword evidence="3" id="KW-1185">Reference proteome</keyword>
<proteinExistence type="predicted"/>
<name>A0A1I1U3Z9_9BACT</name>
<dbReference type="Proteomes" id="UP000198598">
    <property type="component" value="Unassembled WGS sequence"/>
</dbReference>
<keyword evidence="1" id="KW-0812">Transmembrane</keyword>